<dbReference type="EMBL" id="FOES01000005">
    <property type="protein sequence ID" value="SEQ02128.1"/>
    <property type="molecule type" value="Genomic_DNA"/>
</dbReference>
<dbReference type="InterPro" id="IPR002816">
    <property type="entry name" value="TraB/PrgY/GumN_fam"/>
</dbReference>
<dbReference type="PANTHER" id="PTHR40590:SF1">
    <property type="entry name" value="CYTOPLASMIC PROTEIN"/>
    <property type="match status" value="1"/>
</dbReference>
<dbReference type="PANTHER" id="PTHR40590">
    <property type="entry name" value="CYTOPLASMIC PROTEIN-RELATED"/>
    <property type="match status" value="1"/>
</dbReference>
<evidence type="ECO:0008006" key="5">
    <source>
        <dbReference type="Google" id="ProtNLM"/>
    </source>
</evidence>
<feature type="compositionally biased region" description="Acidic residues" evidence="1">
    <location>
        <begin position="32"/>
        <end position="57"/>
    </location>
</feature>
<gene>
    <name evidence="3" type="ORF">SAMN05216362_105104</name>
</gene>
<feature type="signal peptide" evidence="2">
    <location>
        <begin position="1"/>
        <end position="21"/>
    </location>
</feature>
<dbReference type="AlphaFoldDB" id="A0A1H9CND3"/>
<dbReference type="InterPro" id="IPR047111">
    <property type="entry name" value="YbaP-like"/>
</dbReference>
<dbReference type="Pfam" id="PF01963">
    <property type="entry name" value="TraB_PrgY_gumN"/>
    <property type="match status" value="1"/>
</dbReference>
<keyword evidence="4" id="KW-1185">Reference proteome</keyword>
<feature type="chain" id="PRO_5038523901" description="TraB family protein" evidence="2">
    <location>
        <begin position="22"/>
        <end position="332"/>
    </location>
</feature>
<protein>
    <recommendedName>
        <fullName evidence="5">TraB family protein</fullName>
    </recommendedName>
</protein>
<reference evidence="3 4" key="1">
    <citation type="submission" date="2016-10" db="EMBL/GenBank/DDBJ databases">
        <authorList>
            <person name="de Groot N.N."/>
        </authorList>
    </citation>
    <scope>NUCLEOTIDE SEQUENCE [LARGE SCALE GENOMIC DNA]</scope>
    <source>
        <strain evidence="3 4">DSM 21633</strain>
    </source>
</reference>
<dbReference type="RefSeq" id="WP_091772830.1">
    <property type="nucleotide sequence ID" value="NZ_FOES01000005.1"/>
</dbReference>
<evidence type="ECO:0000256" key="2">
    <source>
        <dbReference type="SAM" id="SignalP"/>
    </source>
</evidence>
<feature type="region of interest" description="Disordered" evidence="1">
    <location>
        <begin position="24"/>
        <end position="63"/>
    </location>
</feature>
<dbReference type="Proteomes" id="UP000199427">
    <property type="component" value="Unassembled WGS sequence"/>
</dbReference>
<evidence type="ECO:0000313" key="3">
    <source>
        <dbReference type="EMBL" id="SEQ02128.1"/>
    </source>
</evidence>
<name>A0A1H9CND3_9BACI</name>
<dbReference type="OrthoDB" id="357294at2"/>
<keyword evidence="2" id="KW-0732">Signal</keyword>
<evidence type="ECO:0000256" key="1">
    <source>
        <dbReference type="SAM" id="MobiDB-lite"/>
    </source>
</evidence>
<dbReference type="CDD" id="cd14789">
    <property type="entry name" value="Tiki"/>
    <property type="match status" value="1"/>
</dbReference>
<dbReference type="PROSITE" id="PS51257">
    <property type="entry name" value="PROKAR_LIPOPROTEIN"/>
    <property type="match status" value="1"/>
</dbReference>
<dbReference type="STRING" id="571933.SAMN05216362_105104"/>
<proteinExistence type="predicted"/>
<accession>A0A1H9CND3</accession>
<evidence type="ECO:0000313" key="4">
    <source>
        <dbReference type="Proteomes" id="UP000199427"/>
    </source>
</evidence>
<sequence>MKRFIYVFSLVLFLIIAGCMDSDQETQQQDQDNTDTEEMEEADSNTDHAEDEAEEVEGERPEGFLWKVEQGPTTVYLLGTIHIAPRDFFPLSETVEQAYEESDVVVPEIDMNNIDMFEMEQITNQYASYQDGTTLEDHISPELYEQVEDIFEGTIVPMESVKQYKPWFVTNQIEQMKILELGYTDGVDQYFLNKAESDEKEVVALETVEDQLSIFADLSEDYQIEMLEETIESQDNYEEELNGMLEVYRQGDEEALLDMLIVEEEESDPEDEAYLTALNDERNYHMAEQIQEFLEAEEDQTYFVIVGSLHLTLEPHIGSILEEEGYEVTRVN</sequence>
<organism evidence="3 4">
    <name type="scientific">Piscibacillus halophilus</name>
    <dbReference type="NCBI Taxonomy" id="571933"/>
    <lineage>
        <taxon>Bacteria</taxon>
        <taxon>Bacillati</taxon>
        <taxon>Bacillota</taxon>
        <taxon>Bacilli</taxon>
        <taxon>Bacillales</taxon>
        <taxon>Bacillaceae</taxon>
        <taxon>Piscibacillus</taxon>
    </lineage>
</organism>